<keyword evidence="4" id="KW-1185">Reference proteome</keyword>
<dbReference type="Gene3D" id="3.40.190.10">
    <property type="entry name" value="Periplasmic binding protein-like II"/>
    <property type="match status" value="1"/>
</dbReference>
<dbReference type="InterPro" id="IPR005064">
    <property type="entry name" value="BUG"/>
</dbReference>
<comment type="similarity">
    <text evidence="1">Belongs to the UPF0065 (bug) family.</text>
</comment>
<dbReference type="Proteomes" id="UP001293718">
    <property type="component" value="Unassembled WGS sequence"/>
</dbReference>
<keyword evidence="2" id="KW-0732">Signal</keyword>
<dbReference type="CDD" id="cd13578">
    <property type="entry name" value="PBP2_Bug27"/>
    <property type="match status" value="1"/>
</dbReference>
<dbReference type="Pfam" id="PF03401">
    <property type="entry name" value="TctC"/>
    <property type="match status" value="1"/>
</dbReference>
<accession>A0ABU5IQP5</accession>
<dbReference type="PANTHER" id="PTHR42928">
    <property type="entry name" value="TRICARBOXYLATE-BINDING PROTEIN"/>
    <property type="match status" value="1"/>
</dbReference>
<dbReference type="SUPFAM" id="SSF53850">
    <property type="entry name" value="Periplasmic binding protein-like II"/>
    <property type="match status" value="1"/>
</dbReference>
<comment type="caution">
    <text evidence="3">The sequence shown here is derived from an EMBL/GenBank/DDBJ whole genome shotgun (WGS) entry which is preliminary data.</text>
</comment>
<dbReference type="PANTHER" id="PTHR42928:SF5">
    <property type="entry name" value="BLR1237 PROTEIN"/>
    <property type="match status" value="1"/>
</dbReference>
<reference evidence="3 4" key="1">
    <citation type="submission" date="2023-11" db="EMBL/GenBank/DDBJ databases">
        <title>Draft genome of Azohydromonas lata strain H1 (DSM1123), a polyhydroxyalkanoate producer.</title>
        <authorList>
            <person name="Traversa D."/>
            <person name="D'Addabbo P."/>
            <person name="Pazzani C."/>
            <person name="Manzari C."/>
            <person name="Chiara M."/>
            <person name="Scrascia M."/>
        </authorList>
    </citation>
    <scope>NUCLEOTIDE SEQUENCE [LARGE SCALE GENOMIC DNA]</scope>
    <source>
        <strain evidence="3 4">H1</strain>
    </source>
</reference>
<feature type="chain" id="PRO_5045214401" evidence="2">
    <location>
        <begin position="26"/>
        <end position="322"/>
    </location>
</feature>
<dbReference type="InterPro" id="IPR042100">
    <property type="entry name" value="Bug_dom1"/>
</dbReference>
<dbReference type="Gene3D" id="3.40.190.150">
    <property type="entry name" value="Bordetella uptake gene, domain 1"/>
    <property type="match status" value="1"/>
</dbReference>
<evidence type="ECO:0000313" key="3">
    <source>
        <dbReference type="EMBL" id="MDZ5461206.1"/>
    </source>
</evidence>
<proteinExistence type="inferred from homology"/>
<dbReference type="PIRSF" id="PIRSF017082">
    <property type="entry name" value="YflP"/>
    <property type="match status" value="1"/>
</dbReference>
<feature type="signal peptide" evidence="2">
    <location>
        <begin position="1"/>
        <end position="25"/>
    </location>
</feature>
<gene>
    <name evidence="3" type="ORF">SM757_31995</name>
</gene>
<evidence type="ECO:0000313" key="4">
    <source>
        <dbReference type="Proteomes" id="UP001293718"/>
    </source>
</evidence>
<dbReference type="RefSeq" id="WP_322468444.1">
    <property type="nucleotide sequence ID" value="NZ_JAXOJX010000101.1"/>
</dbReference>
<name>A0ABU5IQP5_9BURK</name>
<evidence type="ECO:0000256" key="2">
    <source>
        <dbReference type="SAM" id="SignalP"/>
    </source>
</evidence>
<sequence>MNITLKALCAATTLSLLQFGAVAQAWPDKPVRLVVPYAPGGTTDFAARMVAEKLTQQTGKTFFVENKAGASGTIASSQVAKSAPDGTNFLVNDTTYAMLPALFAKLPWDHANDLVPVTTLATTPVVLVVAASSPFKTAQALIDHARKNPGKLNFGSGGNGSSTHLAAEVFKREGKLSITHIPYKGAGDAMMGVIGSQVDLLITAAPTAVPQVQGGKVRALAVTGDQRLPTLPDVPTFKEAGLPGYTVTNWFGLAAPKGTPKEIVDKLQAEVAKALTDPKLKERFASMGAKPGGIAQPEFAQLVRNETKTWTEVSRSAGVKPD</sequence>
<protein>
    <submittedName>
        <fullName evidence="3">Tripartite tricarboxylate transporter substrate binding protein</fullName>
    </submittedName>
</protein>
<organism evidence="3 4">
    <name type="scientific">Azohydromonas lata</name>
    <dbReference type="NCBI Taxonomy" id="45677"/>
    <lineage>
        <taxon>Bacteria</taxon>
        <taxon>Pseudomonadati</taxon>
        <taxon>Pseudomonadota</taxon>
        <taxon>Betaproteobacteria</taxon>
        <taxon>Burkholderiales</taxon>
        <taxon>Sphaerotilaceae</taxon>
        <taxon>Azohydromonas</taxon>
    </lineage>
</organism>
<evidence type="ECO:0000256" key="1">
    <source>
        <dbReference type="ARBA" id="ARBA00006987"/>
    </source>
</evidence>
<dbReference type="EMBL" id="JAXOJX010000101">
    <property type="protein sequence ID" value="MDZ5461206.1"/>
    <property type="molecule type" value="Genomic_DNA"/>
</dbReference>